<dbReference type="EMBL" id="CP019288">
    <property type="protein sequence ID" value="QHI37552.1"/>
    <property type="molecule type" value="Genomic_DNA"/>
</dbReference>
<name>A0A7L4ZLM0_9FLAO</name>
<feature type="domain" description="Secretion system C-terminal sorting" evidence="3">
    <location>
        <begin position="577"/>
        <end position="644"/>
    </location>
</feature>
<gene>
    <name evidence="4" type="ORF">IMCC3317_29320</name>
</gene>
<keyword evidence="5" id="KW-1185">Reference proteome</keyword>
<dbReference type="OrthoDB" id="1387963at2"/>
<dbReference type="AlphaFoldDB" id="A0A7L4ZLM0"/>
<dbReference type="Proteomes" id="UP000464657">
    <property type="component" value="Chromosome"/>
</dbReference>
<keyword evidence="1 2" id="KW-0732">Signal</keyword>
<dbReference type="NCBIfam" id="TIGR04183">
    <property type="entry name" value="Por_Secre_tail"/>
    <property type="match status" value="1"/>
</dbReference>
<dbReference type="KEGG" id="kan:IMCC3317_29320"/>
<dbReference type="RefSeq" id="WP_160130169.1">
    <property type="nucleotide sequence ID" value="NZ_CP019288.1"/>
</dbReference>
<evidence type="ECO:0000259" key="3">
    <source>
        <dbReference type="Pfam" id="PF18962"/>
    </source>
</evidence>
<evidence type="ECO:0000256" key="2">
    <source>
        <dbReference type="SAM" id="SignalP"/>
    </source>
</evidence>
<dbReference type="Gene3D" id="2.60.120.260">
    <property type="entry name" value="Galactose-binding domain-like"/>
    <property type="match status" value="1"/>
</dbReference>
<sequence length="646" mass="70870">MKNIFTLCLLFVCGVSFGQFCEDFSQQNISNWNGVAAGASTVDSPGPSGNADDFFLHSYDASGSSYIYNDVDYGGDWREYDGKCLCWDFKVINDGNLGTPLSPRLIIYSGSPTSPTAAATFVANVSIAEGEGWVHVCAPIDICEGADLPSNANGQWVMSSGLECTDWNTLLSNIGGIRFYLDLTSYPIEEYGYDNICIQDCDTQGGEPNDEGAFCCEGDNLVENGNFENGAGGFGSDYTEDASLYPGVYNVSDDASIFGTTVTDHSACVDPTQYGSNTDFLLINGRTTQPAGTTAVIWQQTVTIDPEKNYKFCANFKDLPQCTFNIKPEIRLEVNGQLSEWITIDTNSDDPCDWQQISECFEGDQDVLDIKIHLKEDGLGDGNDLAIDDISLQAKLDQNLSISVLHQGNPQQLTGSINSIATTDDTVLVGDICAEQNNGYQYNWFVYELASYPITQPIDFVNMAPDSFAWSSNIGGFNNQLPTSTNPVWGLTTTFPNYTFENNKLYVIGLYVGSCCDSCYDEAWSYQITFSSESDSPPAMNVFTQEVKDHIRSLFVMGEANTGTLGRDDNELVDFTMYPNPTSDVLRFKSDETIVSYKITDITGKLVQSKAIEVSEIDVSRLSANMYFVTVTTASGINHTEKFIKK</sequence>
<evidence type="ECO:0000313" key="4">
    <source>
        <dbReference type="EMBL" id="QHI37552.1"/>
    </source>
</evidence>
<accession>A0A7L4ZLM0</accession>
<organism evidence="4 5">
    <name type="scientific">Kordia antarctica</name>
    <dbReference type="NCBI Taxonomy" id="1218801"/>
    <lineage>
        <taxon>Bacteria</taxon>
        <taxon>Pseudomonadati</taxon>
        <taxon>Bacteroidota</taxon>
        <taxon>Flavobacteriia</taxon>
        <taxon>Flavobacteriales</taxon>
        <taxon>Flavobacteriaceae</taxon>
        <taxon>Kordia</taxon>
    </lineage>
</organism>
<dbReference type="Pfam" id="PF18962">
    <property type="entry name" value="Por_Secre_tail"/>
    <property type="match status" value="1"/>
</dbReference>
<evidence type="ECO:0000256" key="1">
    <source>
        <dbReference type="ARBA" id="ARBA00022729"/>
    </source>
</evidence>
<feature type="chain" id="PRO_5029491625" description="Secretion system C-terminal sorting domain-containing protein" evidence="2">
    <location>
        <begin position="19"/>
        <end position="646"/>
    </location>
</feature>
<proteinExistence type="predicted"/>
<feature type="signal peptide" evidence="2">
    <location>
        <begin position="1"/>
        <end position="18"/>
    </location>
</feature>
<evidence type="ECO:0000313" key="5">
    <source>
        <dbReference type="Proteomes" id="UP000464657"/>
    </source>
</evidence>
<protein>
    <recommendedName>
        <fullName evidence="3">Secretion system C-terminal sorting domain-containing protein</fullName>
    </recommendedName>
</protein>
<reference evidence="4 5" key="1">
    <citation type="journal article" date="2013" name="Int. J. Syst. Evol. Microbiol.">
        <title>Kordia antarctica sp. nov., isolated from Antarctic seawater.</title>
        <authorList>
            <person name="Baek K."/>
            <person name="Choi A."/>
            <person name="Kang I."/>
            <person name="Lee K."/>
            <person name="Cho J.C."/>
        </authorList>
    </citation>
    <scope>NUCLEOTIDE SEQUENCE [LARGE SCALE GENOMIC DNA]</scope>
    <source>
        <strain evidence="4 5">IMCC3317</strain>
    </source>
</reference>
<dbReference type="InterPro" id="IPR026444">
    <property type="entry name" value="Secre_tail"/>
</dbReference>